<proteinExistence type="predicted"/>
<feature type="region of interest" description="Disordered" evidence="1">
    <location>
        <begin position="1"/>
        <end position="63"/>
    </location>
</feature>
<evidence type="ECO:0000313" key="3">
    <source>
        <dbReference type="Proteomes" id="UP000314294"/>
    </source>
</evidence>
<sequence>MTTPLQNRFEEAATRSVAFHGRPSQSLTSGEYDDRVSPHGITQQLKSTLDRPLPASERADGYDHEEGVRTWRAHGHPGGHVVVHQAGVSGRVVDPPFRAIDDDNWMPILKSTLSPNTHFHVSACIKHLAAEDGVSRQTLFQPVVAQEDNPQLLKTAFVPWQQIRYVNSGQRAFNTGRDPLAYCSSQR</sequence>
<keyword evidence="3" id="KW-1185">Reference proteome</keyword>
<protein>
    <submittedName>
        <fullName evidence="2">Uncharacterized protein</fullName>
    </submittedName>
</protein>
<reference evidence="2 3" key="1">
    <citation type="submission" date="2019-03" db="EMBL/GenBank/DDBJ databases">
        <title>First draft genome of Liparis tanakae, snailfish: a comprehensive survey of snailfish specific genes.</title>
        <authorList>
            <person name="Kim W."/>
            <person name="Song I."/>
            <person name="Jeong J.-H."/>
            <person name="Kim D."/>
            <person name="Kim S."/>
            <person name="Ryu S."/>
            <person name="Song J.Y."/>
            <person name="Lee S.K."/>
        </authorList>
    </citation>
    <scope>NUCLEOTIDE SEQUENCE [LARGE SCALE GENOMIC DNA]</scope>
    <source>
        <tissue evidence="2">Muscle</tissue>
    </source>
</reference>
<evidence type="ECO:0000256" key="1">
    <source>
        <dbReference type="SAM" id="MobiDB-lite"/>
    </source>
</evidence>
<evidence type="ECO:0000313" key="2">
    <source>
        <dbReference type="EMBL" id="TNN88699.1"/>
    </source>
</evidence>
<name>A0A4Z2JEL3_9TELE</name>
<accession>A0A4Z2JEL3</accession>
<organism evidence="2 3">
    <name type="scientific">Liparis tanakae</name>
    <name type="common">Tanaka's snailfish</name>
    <dbReference type="NCBI Taxonomy" id="230148"/>
    <lineage>
        <taxon>Eukaryota</taxon>
        <taxon>Metazoa</taxon>
        <taxon>Chordata</taxon>
        <taxon>Craniata</taxon>
        <taxon>Vertebrata</taxon>
        <taxon>Euteleostomi</taxon>
        <taxon>Actinopterygii</taxon>
        <taxon>Neopterygii</taxon>
        <taxon>Teleostei</taxon>
        <taxon>Neoteleostei</taxon>
        <taxon>Acanthomorphata</taxon>
        <taxon>Eupercaria</taxon>
        <taxon>Perciformes</taxon>
        <taxon>Cottioidei</taxon>
        <taxon>Cottales</taxon>
        <taxon>Liparidae</taxon>
        <taxon>Liparis</taxon>
    </lineage>
</organism>
<comment type="caution">
    <text evidence="2">The sequence shown here is derived from an EMBL/GenBank/DDBJ whole genome shotgun (WGS) entry which is preliminary data.</text>
</comment>
<dbReference type="EMBL" id="SRLO01000004">
    <property type="protein sequence ID" value="TNN88699.1"/>
    <property type="molecule type" value="Genomic_DNA"/>
</dbReference>
<dbReference type="AlphaFoldDB" id="A0A4Z2JEL3"/>
<gene>
    <name evidence="2" type="ORF">EYF80_001031</name>
</gene>
<dbReference type="Proteomes" id="UP000314294">
    <property type="component" value="Unassembled WGS sequence"/>
</dbReference>